<comment type="subcellular location">
    <subcellularLocation>
        <location evidence="1">Membrane</location>
        <topology evidence="1">Multi-pass membrane protein</topology>
    </subcellularLocation>
</comment>
<keyword evidence="8" id="KW-1185">Reference proteome</keyword>
<dbReference type="SUPFAM" id="SSF50370">
    <property type="entry name" value="Ricin B-like lectins"/>
    <property type="match status" value="1"/>
</dbReference>
<evidence type="ECO:0000256" key="3">
    <source>
        <dbReference type="ARBA" id="ARBA00022692"/>
    </source>
</evidence>
<evidence type="ECO:0000256" key="4">
    <source>
        <dbReference type="ARBA" id="ARBA00022989"/>
    </source>
</evidence>
<organism evidence="7 8">
    <name type="scientific">Cylindrotheca closterium</name>
    <dbReference type="NCBI Taxonomy" id="2856"/>
    <lineage>
        <taxon>Eukaryota</taxon>
        <taxon>Sar</taxon>
        <taxon>Stramenopiles</taxon>
        <taxon>Ochrophyta</taxon>
        <taxon>Bacillariophyta</taxon>
        <taxon>Bacillariophyceae</taxon>
        <taxon>Bacillariophycidae</taxon>
        <taxon>Bacillariales</taxon>
        <taxon>Bacillariaceae</taxon>
        <taxon>Cylindrotheca</taxon>
    </lineage>
</organism>
<dbReference type="CDD" id="cd00257">
    <property type="entry name" value="beta-trefoil_FSCN-like"/>
    <property type="match status" value="1"/>
</dbReference>
<keyword evidence="5 6" id="KW-0472">Membrane</keyword>
<accession>A0AAD2G8L8</accession>
<dbReference type="InterPro" id="IPR035992">
    <property type="entry name" value="Ricin_B-like_lectins"/>
</dbReference>
<dbReference type="InterPro" id="IPR008996">
    <property type="entry name" value="IL1/FGF"/>
</dbReference>
<feature type="transmembrane region" description="Helical" evidence="6">
    <location>
        <begin position="289"/>
        <end position="310"/>
    </location>
</feature>
<dbReference type="PANTHER" id="PTHR16932:SF18">
    <property type="entry name" value="INTERFERON, ALPHA-INDUCIBLE PROTEIN 27-LIKE 2"/>
    <property type="match status" value="1"/>
</dbReference>
<dbReference type="InterPro" id="IPR038213">
    <property type="entry name" value="IFI6/IFI27-like_sf"/>
</dbReference>
<proteinExistence type="inferred from homology"/>
<evidence type="ECO:0000256" key="5">
    <source>
        <dbReference type="ARBA" id="ARBA00023136"/>
    </source>
</evidence>
<keyword evidence="4 6" id="KW-1133">Transmembrane helix</keyword>
<gene>
    <name evidence="7" type="ORF">CYCCA115_LOCUS21860</name>
</gene>
<reference evidence="7" key="1">
    <citation type="submission" date="2023-08" db="EMBL/GenBank/DDBJ databases">
        <authorList>
            <person name="Audoor S."/>
            <person name="Bilcke G."/>
        </authorList>
    </citation>
    <scope>NUCLEOTIDE SEQUENCE</scope>
</reference>
<evidence type="ECO:0000313" key="7">
    <source>
        <dbReference type="EMBL" id="CAJ1966277.1"/>
    </source>
</evidence>
<comment type="caution">
    <text evidence="7">The sequence shown here is derived from an EMBL/GenBank/DDBJ whole genome shotgun (WGS) entry which is preliminary data.</text>
</comment>
<evidence type="ECO:0000256" key="2">
    <source>
        <dbReference type="ARBA" id="ARBA00007262"/>
    </source>
</evidence>
<dbReference type="Pfam" id="PF06140">
    <property type="entry name" value="Ifi-6-16"/>
    <property type="match status" value="1"/>
</dbReference>
<evidence type="ECO:0000313" key="8">
    <source>
        <dbReference type="Proteomes" id="UP001295423"/>
    </source>
</evidence>
<name>A0AAD2G8L8_9STRA</name>
<evidence type="ECO:0000256" key="1">
    <source>
        <dbReference type="ARBA" id="ARBA00004141"/>
    </source>
</evidence>
<dbReference type="SUPFAM" id="SSF50353">
    <property type="entry name" value="Cytokine"/>
    <property type="match status" value="1"/>
</dbReference>
<sequence length="507" mass="55574">MVLPCEERSSGGELYFLCSTHSNLRIRANVFGYVNTSRKYKGWEVWRFVESNRGDGTFFISPWEHSQFYLSSFPGGRVNTTRNQHSWELWKLEKESNGTTDNTVTIRSLAHNRFLQLDEDGYLSTIESYCLSNKCWWNLESANLGKYYLHCMGRNKQLRCSKNTDKPPYSTDTFEVGAVWYMQKAPEGDSFTIRSDVNKGYLQLAPNCTQVTLSTESSLPTQQWYLRHHPNNGSVVITSVSGGMLACSVEGLISILQDDEDGSANAQESSATNWQLVPKMPDTTSGKQVAACAGISVGSLVLGIATPYLVLGLVHSLGFTAHGIPAGSFAAKEMSRVAKSYGGSIPPGCWFATLQSIGVLGLGSTRFTLAFVVGCVFGAVIFRLILVFIGLLEQQNNPCTSGIVASESMGGILSNLDSSVGRGAPRSTFARNEQDLNDENQLSFPAMNQDATEVHPAVPEVEVHRNNSTMDTSSMASSRFNDFSSISTSRSVADNRSARLVNGYHPQ</sequence>
<dbReference type="InterPro" id="IPR009311">
    <property type="entry name" value="IFI6/IFI27-like"/>
</dbReference>
<dbReference type="AlphaFoldDB" id="A0AAD2G8L8"/>
<protein>
    <submittedName>
        <fullName evidence="7">Uncharacterized protein</fullName>
    </submittedName>
</protein>
<evidence type="ECO:0000256" key="6">
    <source>
        <dbReference type="SAM" id="Phobius"/>
    </source>
</evidence>
<keyword evidence="3 6" id="KW-0812">Transmembrane</keyword>
<dbReference type="GO" id="GO:0016020">
    <property type="term" value="C:membrane"/>
    <property type="evidence" value="ECO:0007669"/>
    <property type="project" value="UniProtKB-SubCell"/>
</dbReference>
<feature type="transmembrane region" description="Helical" evidence="6">
    <location>
        <begin position="369"/>
        <end position="392"/>
    </location>
</feature>
<dbReference type="EMBL" id="CAKOGP040002269">
    <property type="protein sequence ID" value="CAJ1966277.1"/>
    <property type="molecule type" value="Genomic_DNA"/>
</dbReference>
<dbReference type="Gene3D" id="6.10.110.10">
    <property type="match status" value="1"/>
</dbReference>
<comment type="similarity">
    <text evidence="2">Belongs to the IFI6/IFI27 family.</text>
</comment>
<dbReference type="Proteomes" id="UP001295423">
    <property type="component" value="Unassembled WGS sequence"/>
</dbReference>
<dbReference type="Gene3D" id="2.80.10.50">
    <property type="match status" value="2"/>
</dbReference>
<dbReference type="PANTHER" id="PTHR16932">
    <property type="entry name" value="INTERFERON ALPHA-INDUCIBLE PROTEIN 27"/>
    <property type="match status" value="1"/>
</dbReference>